<accession>A0A3N1GEJ6</accession>
<gene>
    <name evidence="2" type="ORF">EDD30_1469</name>
</gene>
<feature type="compositionally biased region" description="Low complexity" evidence="1">
    <location>
        <begin position="164"/>
        <end position="176"/>
    </location>
</feature>
<feature type="region of interest" description="Disordered" evidence="1">
    <location>
        <begin position="148"/>
        <end position="179"/>
    </location>
</feature>
<evidence type="ECO:0000256" key="1">
    <source>
        <dbReference type="SAM" id="MobiDB-lite"/>
    </source>
</evidence>
<proteinExistence type="predicted"/>
<protein>
    <submittedName>
        <fullName evidence="2">Uncharacterized protein</fullName>
    </submittedName>
</protein>
<comment type="caution">
    <text evidence="2">The sequence shown here is derived from an EMBL/GenBank/DDBJ whole genome shotgun (WGS) entry which is preliminary data.</text>
</comment>
<evidence type="ECO:0000313" key="3">
    <source>
        <dbReference type="Proteomes" id="UP000271683"/>
    </source>
</evidence>
<evidence type="ECO:0000313" key="2">
    <source>
        <dbReference type="EMBL" id="ROP28699.1"/>
    </source>
</evidence>
<organism evidence="2 3">
    <name type="scientific">Couchioplanes caeruleus</name>
    <dbReference type="NCBI Taxonomy" id="56438"/>
    <lineage>
        <taxon>Bacteria</taxon>
        <taxon>Bacillati</taxon>
        <taxon>Actinomycetota</taxon>
        <taxon>Actinomycetes</taxon>
        <taxon>Micromonosporales</taxon>
        <taxon>Micromonosporaceae</taxon>
        <taxon>Couchioplanes</taxon>
    </lineage>
</organism>
<dbReference type="SUPFAM" id="SSF159245">
    <property type="entry name" value="AttH-like"/>
    <property type="match status" value="1"/>
</dbReference>
<dbReference type="Proteomes" id="UP000271683">
    <property type="component" value="Unassembled WGS sequence"/>
</dbReference>
<dbReference type="EMBL" id="RJKL01000001">
    <property type="protein sequence ID" value="ROP28699.1"/>
    <property type="molecule type" value="Genomic_DNA"/>
</dbReference>
<reference evidence="2 3" key="1">
    <citation type="submission" date="2018-11" db="EMBL/GenBank/DDBJ databases">
        <title>Sequencing the genomes of 1000 actinobacteria strains.</title>
        <authorList>
            <person name="Klenk H.-P."/>
        </authorList>
    </citation>
    <scope>NUCLEOTIDE SEQUENCE [LARGE SCALE GENOMIC DNA]</scope>
    <source>
        <strain evidence="2 3">DSM 43634</strain>
    </source>
</reference>
<dbReference type="AlphaFoldDB" id="A0A3N1GEJ6"/>
<sequence length="485" mass="52988">MFTTMREVMTGAVRLSGEAGERPIRLTLRFTAPGALHPLADLRAEATVRVQVAGFADDAAATGSMEIAPLRAGRIGYRLAFTALDGRRLWLDGGKAVTVRRPLASMTRLSARLLDAEGTVVGNARLVFDLRRDLLPFLASMRLRRRRRPWPQAPGTRGTPLPRPADGGPAPVAPDDLLPSRWRGQPGRLEVWYATVTDPATGTGIWLHHELVAPADGSPARAHGWAAVFPRDAPPVWERFGPAPWPAERPVAGYDAGGITVTAQELTGAAGDLRWRLRVSGDGDPMFTFPRWAWHRELLPAAQILPVPTGRFTGTVQVGERELTLSDAPGNLARIYGHGNARRWAWLHADLGDGDVCEVVAAVSTRPGLNRLPALPFVRLRVGGIEYPAGDPLLAALRFRARLGRPRWTVTGRSGDRRISVAVTMPPERTIAVPYADPDGAPAVCHNCEVADAVVLLERRHRDGWREERRWELIATAHAEVGERD</sequence>
<name>A0A3N1GEJ6_9ACTN</name>